<dbReference type="InterPro" id="IPR023870">
    <property type="entry name" value="PGA_export_porin_PgaA"/>
</dbReference>
<dbReference type="InterPro" id="IPR049003">
    <property type="entry name" value="PgaA_barrel"/>
</dbReference>
<evidence type="ECO:0000313" key="3">
    <source>
        <dbReference type="Proteomes" id="UP000252603"/>
    </source>
</evidence>
<dbReference type="EMBL" id="UFEU01000008">
    <property type="protein sequence ID" value="SSK42271.1"/>
    <property type="molecule type" value="Genomic_DNA"/>
</dbReference>
<accession>A0A332N073</accession>
<dbReference type="Proteomes" id="UP000252603">
    <property type="component" value="Unassembled WGS sequence"/>
</dbReference>
<gene>
    <name evidence="2" type="primary">hmsH</name>
    <name evidence="2" type="ORF">SAMEA4364603_03149</name>
</gene>
<proteinExistence type="predicted"/>
<evidence type="ECO:0000259" key="1">
    <source>
        <dbReference type="Pfam" id="PF21197"/>
    </source>
</evidence>
<name>A0A332N073_KLEPN</name>
<dbReference type="Pfam" id="PF21197">
    <property type="entry name" value="PgaA_barrel"/>
    <property type="match status" value="1"/>
</dbReference>
<dbReference type="NCBIfam" id="TIGR03939">
    <property type="entry name" value="PGA_TPR_OMP"/>
    <property type="match status" value="1"/>
</dbReference>
<sequence>MLCNGFLMNIWQIEMERSPYSNTLLFNRNTKLSLSIGLLLLFPALVQGADSLYDQQILQARQGQYAPFLSYLQQYQLRHALTPSQVADWLQVALWAGQDDEVVKVWRRYQVYMPIPARGTAAAAQALRNQKQWQTSLTLWQQALSQAPGSDDYRIGYIKTLADARKDGEALSEARRLVAEQASVAHLQTLSYVYLRLGKSWDQLLVDTQILDREPQNKTALASLMATLTRNRIDSPALGLANSVELTPAEKRNLQLNAAAELVRLADTPSREEKARYALARTALTQYDAMIAAWHPDPQAAPDIIRARIDRLGALYASAEYAQVIREYQSLIAQQQTVPDWAIGWVISSFIALKQIEPALTLIHQHPSWLTSQQNEEHELFYALLDTGQYPAAQRYVARLTRNAPYIRRLYGSPTPQPNDDWLTAQSLNVHYLAATNDLPQAEARMQRLAATAPGNQGLQIDYAALLQERGLPRAAERQLKAAESLEPASLQLERQQAWVALDLQEWRQMDLLADDVVARSPRDLNTQRLARAREIHHLSELRLSVGKGLHSDNPVSGTHDLSFETAIYSPPLADSWRLFGGHRFAEGNFEEGKGSRRQLFAGIEWRPRDYWGELELSSVNFHGENKPGVRLSAAHDVSDRWQLGGELERISQQTPLRALRNGVSANRGEGWLRWSPNERREYRFSAAASRFTDRNRRQEYTLSGKERLWQTPWLTLDLQPGLSASANSRTDTAYYSPARDLAATAALAVDHTLYQRYDTVWSQQLLAGGGSYWQKNHAAGAITVLGYGQRLRWNNVVDTGLMLNWDKRPYDSKRENNLAITLDANIRF</sequence>
<dbReference type="GO" id="GO:1901515">
    <property type="term" value="F:poly-beta-1,6-N-acetyl-D-glucosamine transmembrane transporter activity"/>
    <property type="evidence" value="ECO:0007669"/>
    <property type="project" value="InterPro"/>
</dbReference>
<dbReference type="AlphaFoldDB" id="A0A332N073"/>
<evidence type="ECO:0000313" key="2">
    <source>
        <dbReference type="EMBL" id="SSK42271.1"/>
    </source>
</evidence>
<organism evidence="2 3">
    <name type="scientific">Klebsiella pneumoniae</name>
    <dbReference type="NCBI Taxonomy" id="573"/>
    <lineage>
        <taxon>Bacteria</taxon>
        <taxon>Pseudomonadati</taxon>
        <taxon>Pseudomonadota</taxon>
        <taxon>Gammaproteobacteria</taxon>
        <taxon>Enterobacterales</taxon>
        <taxon>Enterobacteriaceae</taxon>
        <taxon>Klebsiella/Raoultella group</taxon>
        <taxon>Klebsiella</taxon>
        <taxon>Klebsiella pneumoniae complex</taxon>
    </lineage>
</organism>
<reference evidence="2 3" key="1">
    <citation type="submission" date="2018-07" db="EMBL/GenBank/DDBJ databases">
        <authorList>
            <consortium name="Pathogen Informatics"/>
        </authorList>
    </citation>
    <scope>NUCLEOTIDE SEQUENCE [LARGE SCALE GENOMIC DNA]</scope>
    <source>
        <strain evidence="2 3">4300STDY6470422</strain>
    </source>
</reference>
<dbReference type="NCBIfam" id="NF007468">
    <property type="entry name" value="PRK10049.1"/>
    <property type="match status" value="1"/>
</dbReference>
<feature type="domain" description="PgaA membrane beta barrel" evidence="1">
    <location>
        <begin position="536"/>
        <end position="829"/>
    </location>
</feature>
<protein>
    <submittedName>
        <fullName evidence="2">Biofilm formation protein HmsH</fullName>
    </submittedName>
</protein>